<feature type="domain" description="External alternative NADH-ubiquinone oxidoreductase-like C-terminal" evidence="8">
    <location>
        <begin position="418"/>
        <end position="482"/>
    </location>
</feature>
<dbReference type="PRINTS" id="PR00368">
    <property type="entry name" value="FADPNR"/>
</dbReference>
<accession>A0A5C5G3M5</accession>
<dbReference type="PANTHER" id="PTHR43706">
    <property type="entry name" value="NADH DEHYDROGENASE"/>
    <property type="match status" value="1"/>
</dbReference>
<evidence type="ECO:0000256" key="1">
    <source>
        <dbReference type="ARBA" id="ARBA00005272"/>
    </source>
</evidence>
<feature type="region of interest" description="Disordered" evidence="6">
    <location>
        <begin position="1"/>
        <end position="22"/>
    </location>
</feature>
<evidence type="ECO:0000256" key="6">
    <source>
        <dbReference type="SAM" id="MobiDB-lite"/>
    </source>
</evidence>
<proteinExistence type="inferred from homology"/>
<keyword evidence="4" id="KW-0560">Oxidoreductase</keyword>
<sequence length="487" mass="53816">MLRSTAAAARARAPRTATPATSPGVIRIGARAFSSSTATLKQQLVILGSGWGGYELLRKVDRRRYDVTVLSPNSYFAFTPLLAGASVGTVDFNSCVEPVRRYGSDVTYYQAWADKVDFKNKRITAMPATGSALRKRLNAQTTDESNEALKPATSFPGYKPFTLTYDKLVIAVGCYSATFGIPGVSAHAYFLKDVRDAAKIRARILECFELACQPTVTDEERRNLLNFVIVGGGPTGVEFAGELHDFLTSDLTRAYPQLVHLCKITIYDVASHILGAFDKSLQQYAEDKYTRRGIAIKGNRHVTAVHEGALDIKEEGRVHAGLMVWNTGLAPNPLIDSIDDLEKDPKTHSLQISETFNPRTREGKVLSDVFCIGDASALENKLPATAQVASQEAAWLARILNAEVKQRASPGPFQFTNRGTMAYLGDWTAVVDRSKVEKGPQGELTGRAAWLLWRSAYLYQSMSWRNMVSLLYHWFATWLGGRRLSRF</sequence>
<protein>
    <submittedName>
        <fullName evidence="9">FAD/NAD(P)-binding domain-containing protein</fullName>
    </submittedName>
</protein>
<dbReference type="EMBL" id="SOZI01000016">
    <property type="protein sequence ID" value="TNY23049.1"/>
    <property type="molecule type" value="Genomic_DNA"/>
</dbReference>
<comment type="similarity">
    <text evidence="1">Belongs to the NADH dehydrogenase family.</text>
</comment>
<reference evidence="9 10" key="1">
    <citation type="submission" date="2019-03" db="EMBL/GenBank/DDBJ databases">
        <title>Rhodosporidium diobovatum UCD-FST 08-225 genome sequencing, assembly, and annotation.</title>
        <authorList>
            <person name="Fakankun I.U."/>
            <person name="Fristensky B."/>
            <person name="Levin D.B."/>
        </authorList>
    </citation>
    <scope>NUCLEOTIDE SEQUENCE [LARGE SCALE GENOMIC DNA]</scope>
    <source>
        <strain evidence="9 10">UCD-FST 08-225</strain>
    </source>
</reference>
<dbReference type="AlphaFoldDB" id="A0A5C5G3M5"/>
<evidence type="ECO:0000259" key="8">
    <source>
        <dbReference type="Pfam" id="PF22366"/>
    </source>
</evidence>
<dbReference type="SUPFAM" id="SSF51905">
    <property type="entry name" value="FAD/NAD(P)-binding domain"/>
    <property type="match status" value="2"/>
</dbReference>
<keyword evidence="3" id="KW-0274">FAD</keyword>
<dbReference type="InterPro" id="IPR054585">
    <property type="entry name" value="NDH2-like_C"/>
</dbReference>
<dbReference type="PANTHER" id="PTHR43706:SF17">
    <property type="entry name" value="NADH DEHYDROGENASE (EUROFUNG)"/>
    <property type="match status" value="1"/>
</dbReference>
<organism evidence="9 10">
    <name type="scientific">Rhodotorula diobovata</name>
    <dbReference type="NCBI Taxonomy" id="5288"/>
    <lineage>
        <taxon>Eukaryota</taxon>
        <taxon>Fungi</taxon>
        <taxon>Dikarya</taxon>
        <taxon>Basidiomycota</taxon>
        <taxon>Pucciniomycotina</taxon>
        <taxon>Microbotryomycetes</taxon>
        <taxon>Sporidiobolales</taxon>
        <taxon>Sporidiobolaceae</taxon>
        <taxon>Rhodotorula</taxon>
    </lineage>
</organism>
<dbReference type="Pfam" id="PF07992">
    <property type="entry name" value="Pyr_redox_2"/>
    <property type="match status" value="1"/>
</dbReference>
<gene>
    <name evidence="9" type="ORF">DMC30DRAFT_414516</name>
</gene>
<keyword evidence="2" id="KW-0285">Flavoprotein</keyword>
<dbReference type="InterPro" id="IPR023753">
    <property type="entry name" value="FAD/NAD-binding_dom"/>
</dbReference>
<dbReference type="Pfam" id="PF22366">
    <property type="entry name" value="NDH2_C"/>
    <property type="match status" value="1"/>
</dbReference>
<comment type="caution">
    <text evidence="9">The sequence shown here is derived from an EMBL/GenBank/DDBJ whole genome shotgun (WGS) entry which is preliminary data.</text>
</comment>
<evidence type="ECO:0000256" key="2">
    <source>
        <dbReference type="ARBA" id="ARBA00022630"/>
    </source>
</evidence>
<dbReference type="InterPro" id="IPR045024">
    <property type="entry name" value="NDH-2"/>
</dbReference>
<dbReference type="GO" id="GO:0005739">
    <property type="term" value="C:mitochondrion"/>
    <property type="evidence" value="ECO:0007669"/>
    <property type="project" value="UniProtKB-ARBA"/>
</dbReference>
<dbReference type="Gene3D" id="3.50.50.100">
    <property type="match status" value="1"/>
</dbReference>
<dbReference type="Proteomes" id="UP000311382">
    <property type="component" value="Unassembled WGS sequence"/>
</dbReference>
<evidence type="ECO:0000313" key="9">
    <source>
        <dbReference type="EMBL" id="TNY23049.1"/>
    </source>
</evidence>
<evidence type="ECO:0000256" key="4">
    <source>
        <dbReference type="ARBA" id="ARBA00023002"/>
    </source>
</evidence>
<keyword evidence="5" id="KW-0520">NAD</keyword>
<dbReference type="InterPro" id="IPR036188">
    <property type="entry name" value="FAD/NAD-bd_sf"/>
</dbReference>
<dbReference type="OrthoDB" id="9992747at2759"/>
<dbReference type="STRING" id="5288.A0A5C5G3M5"/>
<evidence type="ECO:0000256" key="3">
    <source>
        <dbReference type="ARBA" id="ARBA00022827"/>
    </source>
</evidence>
<feature type="domain" description="FAD/NAD(P)-binding" evidence="7">
    <location>
        <begin position="43"/>
        <end position="393"/>
    </location>
</feature>
<dbReference type="GO" id="GO:0003954">
    <property type="term" value="F:NADH dehydrogenase activity"/>
    <property type="evidence" value="ECO:0007669"/>
    <property type="project" value="InterPro"/>
</dbReference>
<name>A0A5C5G3M5_9BASI</name>
<evidence type="ECO:0000256" key="5">
    <source>
        <dbReference type="ARBA" id="ARBA00023027"/>
    </source>
</evidence>
<evidence type="ECO:0000313" key="10">
    <source>
        <dbReference type="Proteomes" id="UP000311382"/>
    </source>
</evidence>
<keyword evidence="10" id="KW-1185">Reference proteome</keyword>
<evidence type="ECO:0000259" key="7">
    <source>
        <dbReference type="Pfam" id="PF07992"/>
    </source>
</evidence>